<evidence type="ECO:0000313" key="3">
    <source>
        <dbReference type="Proteomes" id="UP001294412"/>
    </source>
</evidence>
<feature type="signal peptide" evidence="1">
    <location>
        <begin position="1"/>
        <end position="29"/>
    </location>
</feature>
<comment type="caution">
    <text evidence="2">The sequence shown here is derived from an EMBL/GenBank/DDBJ whole genome shotgun (WGS) entry which is preliminary data.</text>
</comment>
<name>A0ABU5I2B1_9HYPH</name>
<keyword evidence="3" id="KW-1185">Reference proteome</keyword>
<accession>A0ABU5I2B1</accession>
<keyword evidence="1" id="KW-0732">Signal</keyword>
<dbReference type="EMBL" id="JAXLPB010000002">
    <property type="protein sequence ID" value="MDY8108908.1"/>
    <property type="molecule type" value="Genomic_DNA"/>
</dbReference>
<sequence>MTARPSLRFLPHFAAAMTAGLIASGAALAAGAEEPTGPPPLQPQEVRIIDEATGAPKVEVIPPMSEVDSYCLNIADKAQDARHAMQSQQLKAVEAQITAKIGELEARRAEYQDWIKERKAFLEEASTIVVDIYAQMASDAAGPQLANLEREDAARILVRLKPRQASDVLSEMEPAVAAEIAKLIVEKTSKDRVEEGEAQTVAGNAS</sequence>
<protein>
    <submittedName>
        <fullName evidence="2">MotE family protein</fullName>
    </submittedName>
</protein>
<dbReference type="Proteomes" id="UP001294412">
    <property type="component" value="Unassembled WGS sequence"/>
</dbReference>
<feature type="chain" id="PRO_5045097147" evidence="1">
    <location>
        <begin position="30"/>
        <end position="206"/>
    </location>
</feature>
<evidence type="ECO:0000256" key="1">
    <source>
        <dbReference type="SAM" id="SignalP"/>
    </source>
</evidence>
<organism evidence="2 3">
    <name type="scientific">Fulvimarina uroteuthidis</name>
    <dbReference type="NCBI Taxonomy" id="3098149"/>
    <lineage>
        <taxon>Bacteria</taxon>
        <taxon>Pseudomonadati</taxon>
        <taxon>Pseudomonadota</taxon>
        <taxon>Alphaproteobacteria</taxon>
        <taxon>Hyphomicrobiales</taxon>
        <taxon>Aurantimonadaceae</taxon>
        <taxon>Fulvimarina</taxon>
    </lineage>
</organism>
<reference evidence="2 3" key="1">
    <citation type="submission" date="2023-12" db="EMBL/GenBank/DDBJ databases">
        <title>Description of Novel Strain Fulvimarina sp. 2208YS6-2-32 isolated from Uroteuthis (Photololigo) edulis.</title>
        <authorList>
            <person name="Park J.-S."/>
        </authorList>
    </citation>
    <scope>NUCLEOTIDE SEQUENCE [LARGE SCALE GENOMIC DNA]</scope>
    <source>
        <strain evidence="2 3">2208YS6-2-32</strain>
    </source>
</reference>
<dbReference type="RefSeq" id="WP_322186373.1">
    <property type="nucleotide sequence ID" value="NZ_JAXLPB010000002.1"/>
</dbReference>
<evidence type="ECO:0000313" key="2">
    <source>
        <dbReference type="EMBL" id="MDY8108908.1"/>
    </source>
</evidence>
<proteinExistence type="predicted"/>
<dbReference type="SUPFAM" id="SSF158791">
    <property type="entry name" value="MgtE N-terminal domain-like"/>
    <property type="match status" value="1"/>
</dbReference>
<gene>
    <name evidence="2" type="ORF">U0C82_07090</name>
</gene>